<evidence type="ECO:0000256" key="5">
    <source>
        <dbReference type="SAM" id="Phobius"/>
    </source>
</evidence>
<dbReference type="Gene3D" id="3.10.20.310">
    <property type="entry name" value="membrane protein fhac"/>
    <property type="match status" value="2"/>
</dbReference>
<evidence type="ECO:0000313" key="9">
    <source>
        <dbReference type="Proteomes" id="UP000182373"/>
    </source>
</evidence>
<dbReference type="Pfam" id="PF07244">
    <property type="entry name" value="POTRA"/>
    <property type="match status" value="2"/>
</dbReference>
<name>A0AAC9P7I0_9PROT</name>
<proteinExistence type="predicted"/>
<dbReference type="Gene3D" id="2.40.160.50">
    <property type="entry name" value="membrane protein fhac: a member of the omp85/tpsb transporter family"/>
    <property type="match status" value="1"/>
</dbReference>
<dbReference type="PANTHER" id="PTHR12815">
    <property type="entry name" value="SORTING AND ASSEMBLY MACHINERY SAMM50 PROTEIN FAMILY MEMBER"/>
    <property type="match status" value="1"/>
</dbReference>
<dbReference type="GO" id="GO:0019867">
    <property type="term" value="C:outer membrane"/>
    <property type="evidence" value="ECO:0007669"/>
    <property type="project" value="InterPro"/>
</dbReference>
<keyword evidence="5" id="KW-1133">Transmembrane helix</keyword>
<dbReference type="InterPro" id="IPR010827">
    <property type="entry name" value="BamA/TamA_POTRA"/>
</dbReference>
<keyword evidence="3 5" id="KW-0812">Transmembrane</keyword>
<sequence>MTRRAPSDAPAFLCPAIRRGSVFHPETVFRLLIRIGMAGFGMPALVMPGAALGLVSFAWAADPQPYTVELAKTGDAAIDQALTDSATLISLRTSSPVGGFALVARAQSDLDRLQTALNSFGYYKGKVTIRIAGKTLDDPDLPTLIERAPKQPPLTVTIAIEKGPLFHLRNVHVETPPGTTLPDVARNVLPVKTGDTAIAANVLAGQSALLNVLQNNGYALAKVQAPVAFERPDQNVLDVVYKVTPGPRVDLGPITFSGLKHTNASYVERRLLLKSGQEYQADKIGRARQDLLAAGIFSSVRMRAADRLNTEGRLPLRIEFTERPRHGVSLDGLYSTDLGGSLTGTWTYRNIFGNGETLALSAAATEVAAQVASQPGYNIGAVYTIPDWLRRDQSLQFYATGVREYFYSYDRTAIIVGATLTRKLSDHWKGAIGLTAIQERVGQQGVRTNYTLVQVPVTLKYDDTGSLFEPTHGYRAIISATPTESLASGGNGTSKTFVLMKAQGSTYINLSRREGRSVLALRALVGAAPGVSIMDLPPDQRFYAGGSDTIRGYKYQFVGPTFPNNDPTGGTAVDAATVELRQRFGSSYGVALFVDAGQVSQNGGPFSGDLRVGAGIGARYYTAIGPIRVDFALPLMKQRGNSSFQAYIGIGEAF</sequence>
<dbReference type="EMBL" id="CP018191">
    <property type="protein sequence ID" value="APH53343.1"/>
    <property type="molecule type" value="Genomic_DNA"/>
</dbReference>
<feature type="domain" description="Bacterial surface antigen (D15)" evidence="6">
    <location>
        <begin position="350"/>
        <end position="654"/>
    </location>
</feature>
<keyword evidence="2" id="KW-1134">Transmembrane beta strand</keyword>
<dbReference type="AlphaFoldDB" id="A0AAC9P7I0"/>
<evidence type="ECO:0000256" key="3">
    <source>
        <dbReference type="ARBA" id="ARBA00022692"/>
    </source>
</evidence>
<evidence type="ECO:0000259" key="6">
    <source>
        <dbReference type="Pfam" id="PF01103"/>
    </source>
</evidence>
<evidence type="ECO:0000256" key="2">
    <source>
        <dbReference type="ARBA" id="ARBA00022452"/>
    </source>
</evidence>
<dbReference type="RefSeq" id="WP_081368758.1">
    <property type="nucleotide sequence ID" value="NZ_CP018191.1"/>
</dbReference>
<evidence type="ECO:0000256" key="4">
    <source>
        <dbReference type="ARBA" id="ARBA00023136"/>
    </source>
</evidence>
<dbReference type="PANTHER" id="PTHR12815:SF18">
    <property type="entry name" value="SORTING AND ASSEMBLY MACHINERY COMPONENT 50 HOMOLOG"/>
    <property type="match status" value="1"/>
</dbReference>
<dbReference type="Proteomes" id="UP000182373">
    <property type="component" value="Chromosome"/>
</dbReference>
<dbReference type="Pfam" id="PF01103">
    <property type="entry name" value="Omp85"/>
    <property type="match status" value="1"/>
</dbReference>
<feature type="domain" description="POTRA" evidence="7">
    <location>
        <begin position="182"/>
        <end position="246"/>
    </location>
</feature>
<accession>A0AAC9P7I0</accession>
<dbReference type="InterPro" id="IPR000184">
    <property type="entry name" value="Bac_surfAg_D15"/>
</dbReference>
<evidence type="ECO:0000256" key="1">
    <source>
        <dbReference type="ARBA" id="ARBA00004370"/>
    </source>
</evidence>
<gene>
    <name evidence="8" type="ORF">GbCGDNIH9_0120</name>
</gene>
<evidence type="ECO:0000313" key="8">
    <source>
        <dbReference type="EMBL" id="APH53343.1"/>
    </source>
</evidence>
<reference evidence="9" key="1">
    <citation type="submission" date="2016-11" db="EMBL/GenBank/DDBJ databases">
        <title>Comparative genomic and phenotypic analysis of Granulibacter bethesdensis clinical isolates from patients with chronic granulomatous disease.</title>
        <authorList>
            <person name="Zarember K.A."/>
            <person name="Porcella S.F."/>
            <person name="Chu J."/>
            <person name="Ding L."/>
            <person name="Dahlstrom E."/>
            <person name="Barbian K."/>
            <person name="Martens C."/>
            <person name="Sykora L."/>
            <person name="Kramer S."/>
            <person name="Pettinato A.M."/>
            <person name="Hong H."/>
            <person name="Wald G."/>
            <person name="Berg L.J."/>
            <person name="Rogge L.S."/>
            <person name="Greenberg D.E."/>
            <person name="Falcone E.L."/>
            <person name="Neves J.F."/>
            <person name="Simoes M.J."/>
            <person name="Casal M."/>
            <person name="Rodriguez-Lopez F.C."/>
            <person name="Zelazny A."/>
            <person name="Gallin J.I."/>
            <person name="Holland S.M."/>
        </authorList>
    </citation>
    <scope>NUCLEOTIDE SEQUENCE [LARGE SCALE GENOMIC DNA]</scope>
    <source>
        <strain evidence="9">NIH9.1</strain>
    </source>
</reference>
<feature type="transmembrane region" description="Helical" evidence="5">
    <location>
        <begin position="40"/>
        <end position="61"/>
    </location>
</feature>
<protein>
    <submittedName>
        <fullName evidence="8">Outer membrane protein</fullName>
    </submittedName>
</protein>
<organism evidence="8 9">
    <name type="scientific">Granulibacter bethesdensis</name>
    <dbReference type="NCBI Taxonomy" id="364410"/>
    <lineage>
        <taxon>Bacteria</taxon>
        <taxon>Pseudomonadati</taxon>
        <taxon>Pseudomonadota</taxon>
        <taxon>Alphaproteobacteria</taxon>
        <taxon>Acetobacterales</taxon>
        <taxon>Acetobacteraceae</taxon>
        <taxon>Granulibacter</taxon>
    </lineage>
</organism>
<comment type="subcellular location">
    <subcellularLocation>
        <location evidence="1">Membrane</location>
    </subcellularLocation>
</comment>
<dbReference type="InterPro" id="IPR039910">
    <property type="entry name" value="D15-like"/>
</dbReference>
<evidence type="ECO:0000259" key="7">
    <source>
        <dbReference type="Pfam" id="PF07244"/>
    </source>
</evidence>
<keyword evidence="4 5" id="KW-0472">Membrane</keyword>
<feature type="domain" description="POTRA" evidence="7">
    <location>
        <begin position="252"/>
        <end position="322"/>
    </location>
</feature>